<keyword evidence="7 12" id="KW-0479">Metal-binding</keyword>
<dbReference type="NCBIfam" id="TIGR00170">
    <property type="entry name" value="leuC"/>
    <property type="match status" value="1"/>
</dbReference>
<feature type="domain" description="Aconitase/3-isopropylmalate dehydratase large subunit alpha/beta/alpha" evidence="13">
    <location>
        <begin position="7"/>
        <end position="451"/>
    </location>
</feature>
<keyword evidence="9 12" id="KW-0411">Iron-sulfur</keyword>
<dbReference type="InterPro" id="IPR004430">
    <property type="entry name" value="3-IsopropMal_deHydase_lsu"/>
</dbReference>
<comment type="function">
    <text evidence="2 12">Catalyzes the isomerization between 2-isopropylmalate and 3-isopropylmalate, via the formation of 2-isopropylmaleate.</text>
</comment>
<accession>A0A2J6WMB3</accession>
<evidence type="ECO:0000256" key="10">
    <source>
        <dbReference type="ARBA" id="ARBA00023239"/>
    </source>
</evidence>
<keyword evidence="4 12" id="KW-0432">Leucine biosynthesis</keyword>
<feature type="binding site" evidence="12">
    <location>
        <position position="403"/>
    </location>
    <ligand>
        <name>[4Fe-4S] cluster</name>
        <dbReference type="ChEBI" id="CHEBI:49883"/>
    </ligand>
</feature>
<dbReference type="NCBIfam" id="NF004016">
    <property type="entry name" value="PRK05478.1"/>
    <property type="match status" value="1"/>
</dbReference>
<dbReference type="InterPro" id="IPR001030">
    <property type="entry name" value="Acoase/IPM_deHydtase_lsu_aba"/>
</dbReference>
<evidence type="ECO:0000259" key="13">
    <source>
        <dbReference type="Pfam" id="PF00330"/>
    </source>
</evidence>
<dbReference type="GO" id="GO:0009098">
    <property type="term" value="P:L-leucine biosynthetic process"/>
    <property type="evidence" value="ECO:0007669"/>
    <property type="project" value="UniProtKB-UniRule"/>
</dbReference>
<dbReference type="Proteomes" id="UP000242881">
    <property type="component" value="Unassembled WGS sequence"/>
</dbReference>
<feature type="binding site" evidence="12">
    <location>
        <position position="400"/>
    </location>
    <ligand>
        <name>[4Fe-4S] cluster</name>
        <dbReference type="ChEBI" id="CHEBI:49883"/>
    </ligand>
</feature>
<comment type="subunit">
    <text evidence="12">Heterodimer of LeuC and LeuD.</text>
</comment>
<gene>
    <name evidence="12 14" type="primary">leuC</name>
    <name evidence="14" type="ORF">C0187_03890</name>
</gene>
<evidence type="ECO:0000256" key="2">
    <source>
        <dbReference type="ARBA" id="ARBA00002695"/>
    </source>
</evidence>
<comment type="caution">
    <text evidence="14">The sequence shown here is derived from an EMBL/GenBank/DDBJ whole genome shotgun (WGS) entry which is preliminary data.</text>
</comment>
<keyword evidence="8 12" id="KW-0408">Iron</keyword>
<dbReference type="InterPro" id="IPR050067">
    <property type="entry name" value="IPM_dehydratase_rel_enz"/>
</dbReference>
<dbReference type="PROSITE" id="PS00450">
    <property type="entry name" value="ACONITASE_1"/>
    <property type="match status" value="1"/>
</dbReference>
<organism evidence="14 15">
    <name type="scientific">Calditerrivibrio nitroreducens</name>
    <dbReference type="NCBI Taxonomy" id="477976"/>
    <lineage>
        <taxon>Bacteria</taxon>
        <taxon>Pseudomonadati</taxon>
        <taxon>Deferribacterota</taxon>
        <taxon>Deferribacteres</taxon>
        <taxon>Deferribacterales</taxon>
        <taxon>Calditerrivibrionaceae</taxon>
    </lineage>
</organism>
<dbReference type="InterPro" id="IPR015931">
    <property type="entry name" value="Acnase/IPM_dHydase_lsu_aba_1/3"/>
</dbReference>
<evidence type="ECO:0000256" key="1">
    <source>
        <dbReference type="ARBA" id="ARBA00000491"/>
    </source>
</evidence>
<dbReference type="UniPathway" id="UPA00048">
    <property type="reaction ID" value="UER00071"/>
</dbReference>
<evidence type="ECO:0000256" key="9">
    <source>
        <dbReference type="ARBA" id="ARBA00023014"/>
    </source>
</evidence>
<evidence type="ECO:0000313" key="15">
    <source>
        <dbReference type="Proteomes" id="UP000242881"/>
    </source>
</evidence>
<evidence type="ECO:0000256" key="7">
    <source>
        <dbReference type="ARBA" id="ARBA00022723"/>
    </source>
</evidence>
<keyword evidence="6 12" id="KW-0028">Amino-acid biosynthesis</keyword>
<sequence>MGKNLFNKVWQLHEVAKLPGGRTQLFIGLHLIHEVTSPQAFSMLRELGLKVLFPERTFATCDHIIPTDDIKRPFADPLAEEMMQAIEKNTKDFGIKFFSPETGYQGVVHIVGPELGLTQPGITVACGDSHTATHGAFGAIAFGIGTSQVRDVLATQTMALNSFKVRKIDLKGDLPKGVYSKDIILHIIRKLGVNGGIGYAYEFAGEVIKRLSMEARMTICNMAIEGGARVGYINPDETTYEYLKGKPYAPKGADWDERIKYWESIKSDPDAEYDDLVKFDISSLEPMVTWGITPEQCIGISESIPEDNSDSVREALEYMKFKPGQKIKGTKIDVVFIGSCTNGRLEDLREAAMFLKGHKVAKGVKAIVVPGSYTIKKQAEAEGLDKIFIEAGFEWRLPGCSMCLAMNPDKLVGDQISVSTSNRNFKGRQGSSTGRTILASPLTAAASAIAGAVADPREIFSIK</sequence>
<comment type="cofactor">
    <cofactor evidence="12">
        <name>[4Fe-4S] cluster</name>
        <dbReference type="ChEBI" id="CHEBI:49883"/>
    </cofactor>
    <text evidence="12">Binds 1 [4Fe-4S] cluster per subunit.</text>
</comment>
<reference evidence="14 15" key="1">
    <citation type="submission" date="2018-01" db="EMBL/GenBank/DDBJ databases">
        <title>Metagenomic assembled genomes from two thermal pools in the Uzon Caldera, Kamchatka, Russia.</title>
        <authorList>
            <person name="Wilkins L."/>
            <person name="Ettinger C."/>
        </authorList>
    </citation>
    <scope>NUCLEOTIDE SEQUENCE [LARGE SCALE GENOMIC DNA]</scope>
    <source>
        <strain evidence="14">ZAV-05</strain>
    </source>
</reference>
<dbReference type="CDD" id="cd01583">
    <property type="entry name" value="IPMI"/>
    <property type="match status" value="1"/>
</dbReference>
<dbReference type="PANTHER" id="PTHR43822:SF9">
    <property type="entry name" value="3-ISOPROPYLMALATE DEHYDRATASE"/>
    <property type="match status" value="1"/>
</dbReference>
<dbReference type="InterPro" id="IPR033941">
    <property type="entry name" value="IPMI_cat"/>
</dbReference>
<evidence type="ECO:0000256" key="4">
    <source>
        <dbReference type="ARBA" id="ARBA00022430"/>
    </source>
</evidence>
<name>A0A2J6WMB3_9BACT</name>
<dbReference type="HAMAP" id="MF_01026">
    <property type="entry name" value="LeuC_type1"/>
    <property type="match status" value="1"/>
</dbReference>
<protein>
    <recommendedName>
        <fullName evidence="12">3-isopropylmalate dehydratase large subunit</fullName>
        <ecNumber evidence="12">4.2.1.33</ecNumber>
    </recommendedName>
    <alternativeName>
        <fullName evidence="12">Alpha-IPM isomerase</fullName>
        <shortName evidence="12">IPMI</shortName>
    </alternativeName>
    <alternativeName>
        <fullName evidence="12">Isopropylmalate isomerase</fullName>
    </alternativeName>
</protein>
<dbReference type="GO" id="GO:0051539">
    <property type="term" value="F:4 iron, 4 sulfur cluster binding"/>
    <property type="evidence" value="ECO:0007669"/>
    <property type="project" value="UniProtKB-KW"/>
</dbReference>
<keyword evidence="5 12" id="KW-0004">4Fe-4S</keyword>
<dbReference type="Pfam" id="PF00330">
    <property type="entry name" value="Aconitase"/>
    <property type="match status" value="1"/>
</dbReference>
<dbReference type="AlphaFoldDB" id="A0A2J6WMB3"/>
<dbReference type="SUPFAM" id="SSF53732">
    <property type="entry name" value="Aconitase iron-sulfur domain"/>
    <property type="match status" value="1"/>
</dbReference>
<evidence type="ECO:0000256" key="12">
    <source>
        <dbReference type="HAMAP-Rule" id="MF_01026"/>
    </source>
</evidence>
<dbReference type="GO" id="GO:0046872">
    <property type="term" value="F:metal ion binding"/>
    <property type="evidence" value="ECO:0007669"/>
    <property type="project" value="UniProtKB-KW"/>
</dbReference>
<proteinExistence type="inferred from homology"/>
<dbReference type="Gene3D" id="3.30.499.10">
    <property type="entry name" value="Aconitase, domain 3"/>
    <property type="match status" value="2"/>
</dbReference>
<dbReference type="PRINTS" id="PR00415">
    <property type="entry name" value="ACONITASE"/>
</dbReference>
<dbReference type="EMBL" id="PNIN01000039">
    <property type="protein sequence ID" value="PMP71534.1"/>
    <property type="molecule type" value="Genomic_DNA"/>
</dbReference>
<feature type="binding site" evidence="12">
    <location>
        <position position="340"/>
    </location>
    <ligand>
        <name>[4Fe-4S] cluster</name>
        <dbReference type="ChEBI" id="CHEBI:49883"/>
    </ligand>
</feature>
<dbReference type="InterPro" id="IPR036008">
    <property type="entry name" value="Aconitase_4Fe-4S_dom"/>
</dbReference>
<dbReference type="InterPro" id="IPR018136">
    <property type="entry name" value="Aconitase_4Fe-4S_BS"/>
</dbReference>
<dbReference type="RefSeq" id="WP_424605937.1">
    <property type="nucleotide sequence ID" value="NZ_JBNAVA010000008.1"/>
</dbReference>
<evidence type="ECO:0000256" key="6">
    <source>
        <dbReference type="ARBA" id="ARBA00022605"/>
    </source>
</evidence>
<dbReference type="GO" id="GO:0003861">
    <property type="term" value="F:3-isopropylmalate dehydratase activity"/>
    <property type="evidence" value="ECO:0007669"/>
    <property type="project" value="UniProtKB-UniRule"/>
</dbReference>
<evidence type="ECO:0000256" key="8">
    <source>
        <dbReference type="ARBA" id="ARBA00023004"/>
    </source>
</evidence>
<dbReference type="EC" id="4.2.1.33" evidence="12"/>
<evidence type="ECO:0000256" key="5">
    <source>
        <dbReference type="ARBA" id="ARBA00022485"/>
    </source>
</evidence>
<keyword evidence="10 12" id="KW-0456">Lyase</keyword>
<comment type="catalytic activity">
    <reaction evidence="1 12">
        <text>(2R,3S)-3-isopropylmalate = (2S)-2-isopropylmalate</text>
        <dbReference type="Rhea" id="RHEA:32287"/>
        <dbReference type="ChEBI" id="CHEBI:1178"/>
        <dbReference type="ChEBI" id="CHEBI:35121"/>
        <dbReference type="EC" id="4.2.1.33"/>
    </reaction>
</comment>
<evidence type="ECO:0000313" key="14">
    <source>
        <dbReference type="EMBL" id="PMP71534.1"/>
    </source>
</evidence>
<dbReference type="PANTHER" id="PTHR43822">
    <property type="entry name" value="HOMOACONITASE, MITOCHONDRIAL-RELATED"/>
    <property type="match status" value="1"/>
</dbReference>
<dbReference type="NCBIfam" id="NF009116">
    <property type="entry name" value="PRK12466.1"/>
    <property type="match status" value="1"/>
</dbReference>
<comment type="pathway">
    <text evidence="3 12">Amino-acid biosynthesis; L-leucine biosynthesis; L-leucine from 3-methyl-2-oxobutanoate: step 2/4.</text>
</comment>
<dbReference type="PROSITE" id="PS01244">
    <property type="entry name" value="ACONITASE_2"/>
    <property type="match status" value="1"/>
</dbReference>
<comment type="similarity">
    <text evidence="12">Belongs to the aconitase/IPM isomerase family. LeuC type 1 subfamily.</text>
</comment>
<evidence type="ECO:0000256" key="11">
    <source>
        <dbReference type="ARBA" id="ARBA00023304"/>
    </source>
</evidence>
<evidence type="ECO:0000256" key="3">
    <source>
        <dbReference type="ARBA" id="ARBA00004729"/>
    </source>
</evidence>
<keyword evidence="11 12" id="KW-0100">Branched-chain amino acid biosynthesis</keyword>